<dbReference type="RefSeq" id="WP_341420121.1">
    <property type="nucleotide sequence ID" value="NZ_JBBPCC010000040.1"/>
</dbReference>
<dbReference type="PANTHER" id="PTHR20941:SF1">
    <property type="entry name" value="FOLIC ACID SYNTHESIS PROTEIN FOL1"/>
    <property type="match status" value="1"/>
</dbReference>
<evidence type="ECO:0000256" key="9">
    <source>
        <dbReference type="ARBA" id="ARBA00022842"/>
    </source>
</evidence>
<evidence type="ECO:0000256" key="4">
    <source>
        <dbReference type="ARBA" id="ARBA00009503"/>
    </source>
</evidence>
<evidence type="ECO:0000256" key="2">
    <source>
        <dbReference type="ARBA" id="ARBA00001946"/>
    </source>
</evidence>
<organism evidence="14 15">
    <name type="scientific">Paenibacillus filicis</name>
    <dbReference type="NCBI Taxonomy" id="669464"/>
    <lineage>
        <taxon>Bacteria</taxon>
        <taxon>Bacillati</taxon>
        <taxon>Bacillota</taxon>
        <taxon>Bacilli</taxon>
        <taxon>Bacillales</taxon>
        <taxon>Paenibacillaceae</taxon>
        <taxon>Paenibacillus</taxon>
    </lineage>
</organism>
<evidence type="ECO:0000313" key="15">
    <source>
        <dbReference type="Proteomes" id="UP001469365"/>
    </source>
</evidence>
<comment type="cofactor">
    <cofactor evidence="2 12">
        <name>Mg(2+)</name>
        <dbReference type="ChEBI" id="CHEBI:18420"/>
    </cofactor>
</comment>
<evidence type="ECO:0000256" key="1">
    <source>
        <dbReference type="ARBA" id="ARBA00000012"/>
    </source>
</evidence>
<keyword evidence="7 12" id="KW-0808">Transferase</keyword>
<evidence type="ECO:0000256" key="7">
    <source>
        <dbReference type="ARBA" id="ARBA00022679"/>
    </source>
</evidence>
<dbReference type="Pfam" id="PF00809">
    <property type="entry name" value="Pterin_bind"/>
    <property type="match status" value="1"/>
</dbReference>
<dbReference type="EC" id="2.5.1.15" evidence="5 12"/>
<evidence type="ECO:0000256" key="3">
    <source>
        <dbReference type="ARBA" id="ARBA00004763"/>
    </source>
</evidence>
<evidence type="ECO:0000256" key="6">
    <source>
        <dbReference type="ARBA" id="ARBA00016919"/>
    </source>
</evidence>
<reference evidence="14 15" key="1">
    <citation type="submission" date="2024-04" db="EMBL/GenBank/DDBJ databases">
        <title>draft genome sequnece of Paenibacillus filicis.</title>
        <authorList>
            <person name="Kim D.-U."/>
        </authorList>
    </citation>
    <scope>NUCLEOTIDE SEQUENCE [LARGE SCALE GENOMIC DNA]</scope>
    <source>
        <strain evidence="14 15">KACC14197</strain>
    </source>
</reference>
<dbReference type="GO" id="GO:0004156">
    <property type="term" value="F:dihydropteroate synthase activity"/>
    <property type="evidence" value="ECO:0007669"/>
    <property type="project" value="UniProtKB-EC"/>
</dbReference>
<keyword evidence="10 12" id="KW-0289">Folate biosynthesis</keyword>
<dbReference type="Proteomes" id="UP001469365">
    <property type="component" value="Unassembled WGS sequence"/>
</dbReference>
<comment type="function">
    <text evidence="12">Catalyzes the condensation of para-aminobenzoate (pABA) with 6-hydroxymethyl-7,8-dihydropterin diphosphate (DHPt-PP) to form 7,8-dihydropteroate (H2Pte), the immediate precursor of folate derivatives.</text>
</comment>
<sequence>MNKNVWTTPGGVASMLQGNGRTLVMGILNVTPDSFSDGGSYVEIEAAVDHARQMVSEGADILDIGGESTRPGAAPVSALEEQRRVLPVIRALREAGISAPISVDTYRAETAREAMLAGATIINDIWGLLEDPGMAEVAVRFGCPIVLMHNRREAVYANFIQDVVEDLRLAVGRAQEAGIRDEQIVLDPGIGFAKSYEQNLQLMNELHQIAALGYPVLLGTSRKRMIHQTLGLPADDVVEGTAATVALGIAQGCGIVRVHDVRAMRRVADMTDAIIRHRHAEA</sequence>
<comment type="similarity">
    <text evidence="4 12">Belongs to the DHPS family.</text>
</comment>
<dbReference type="CDD" id="cd00739">
    <property type="entry name" value="DHPS"/>
    <property type="match status" value="1"/>
</dbReference>
<dbReference type="InterPro" id="IPR006390">
    <property type="entry name" value="DHP_synth_dom"/>
</dbReference>
<protein>
    <recommendedName>
        <fullName evidence="6 12">Dihydropteroate synthase</fullName>
        <shortName evidence="12">DHPS</shortName>
        <ecNumber evidence="5 12">2.5.1.15</ecNumber>
    </recommendedName>
    <alternativeName>
        <fullName evidence="11 12">Dihydropteroate pyrophosphorylase</fullName>
    </alternativeName>
</protein>
<name>A0ABU9DWB6_9BACL</name>
<evidence type="ECO:0000256" key="12">
    <source>
        <dbReference type="RuleBase" id="RU361205"/>
    </source>
</evidence>
<dbReference type="PROSITE" id="PS00792">
    <property type="entry name" value="DHPS_1"/>
    <property type="match status" value="1"/>
</dbReference>
<evidence type="ECO:0000313" key="14">
    <source>
        <dbReference type="EMBL" id="MEK8132989.1"/>
    </source>
</evidence>
<gene>
    <name evidence="14" type="primary">folP</name>
    <name evidence="14" type="ORF">WMW72_34430</name>
</gene>
<feature type="domain" description="Pterin-binding" evidence="13">
    <location>
        <begin position="22"/>
        <end position="269"/>
    </location>
</feature>
<dbReference type="Gene3D" id="3.20.20.20">
    <property type="entry name" value="Dihydropteroate synthase-like"/>
    <property type="match status" value="1"/>
</dbReference>
<dbReference type="SUPFAM" id="SSF51717">
    <property type="entry name" value="Dihydropteroate synthetase-like"/>
    <property type="match status" value="1"/>
</dbReference>
<proteinExistence type="inferred from homology"/>
<dbReference type="PROSITE" id="PS50972">
    <property type="entry name" value="PTERIN_BINDING"/>
    <property type="match status" value="1"/>
</dbReference>
<evidence type="ECO:0000256" key="8">
    <source>
        <dbReference type="ARBA" id="ARBA00022723"/>
    </source>
</evidence>
<comment type="pathway">
    <text evidence="3 12">Cofactor biosynthesis; tetrahydrofolate biosynthesis; 7,8-dihydrofolate from 2-amino-4-hydroxy-6-hydroxymethyl-7,8-dihydropteridine diphosphate and 4-aminobenzoate: step 1/2.</text>
</comment>
<keyword evidence="15" id="KW-1185">Reference proteome</keyword>
<evidence type="ECO:0000256" key="11">
    <source>
        <dbReference type="ARBA" id="ARBA00030193"/>
    </source>
</evidence>
<dbReference type="PROSITE" id="PS00793">
    <property type="entry name" value="DHPS_2"/>
    <property type="match status" value="1"/>
</dbReference>
<comment type="caution">
    <text evidence="14">The sequence shown here is derived from an EMBL/GenBank/DDBJ whole genome shotgun (WGS) entry which is preliminary data.</text>
</comment>
<evidence type="ECO:0000256" key="10">
    <source>
        <dbReference type="ARBA" id="ARBA00022909"/>
    </source>
</evidence>
<dbReference type="EMBL" id="JBBPCC010000040">
    <property type="protein sequence ID" value="MEK8132989.1"/>
    <property type="molecule type" value="Genomic_DNA"/>
</dbReference>
<comment type="catalytic activity">
    <reaction evidence="1">
        <text>(7,8-dihydropterin-6-yl)methyl diphosphate + 4-aminobenzoate = 7,8-dihydropteroate + diphosphate</text>
        <dbReference type="Rhea" id="RHEA:19949"/>
        <dbReference type="ChEBI" id="CHEBI:17836"/>
        <dbReference type="ChEBI" id="CHEBI:17839"/>
        <dbReference type="ChEBI" id="CHEBI:33019"/>
        <dbReference type="ChEBI" id="CHEBI:72950"/>
        <dbReference type="EC" id="2.5.1.15"/>
    </reaction>
</comment>
<dbReference type="InterPro" id="IPR045031">
    <property type="entry name" value="DHP_synth-like"/>
</dbReference>
<evidence type="ECO:0000259" key="13">
    <source>
        <dbReference type="PROSITE" id="PS50972"/>
    </source>
</evidence>
<keyword evidence="8 12" id="KW-0479">Metal-binding</keyword>
<dbReference type="NCBIfam" id="TIGR01496">
    <property type="entry name" value="DHPS"/>
    <property type="match status" value="1"/>
</dbReference>
<dbReference type="PANTHER" id="PTHR20941">
    <property type="entry name" value="FOLATE SYNTHESIS PROTEINS"/>
    <property type="match status" value="1"/>
</dbReference>
<dbReference type="InterPro" id="IPR011005">
    <property type="entry name" value="Dihydropteroate_synth-like_sf"/>
</dbReference>
<evidence type="ECO:0000256" key="5">
    <source>
        <dbReference type="ARBA" id="ARBA00012458"/>
    </source>
</evidence>
<accession>A0ABU9DWB6</accession>
<dbReference type="InterPro" id="IPR000489">
    <property type="entry name" value="Pterin-binding_dom"/>
</dbReference>
<keyword evidence="9 12" id="KW-0460">Magnesium</keyword>